<dbReference type="Pfam" id="PF09605">
    <property type="entry name" value="Trep_Strep"/>
    <property type="match status" value="1"/>
</dbReference>
<dbReference type="RefSeq" id="WP_152073784.1">
    <property type="nucleotide sequence ID" value="NZ_CAAKNU010000015.1"/>
</dbReference>
<feature type="transmembrane region" description="Helical" evidence="1">
    <location>
        <begin position="33"/>
        <end position="52"/>
    </location>
</feature>
<name>A0A5K1IE26_9ACTN</name>
<feature type="transmembrane region" description="Helical" evidence="1">
    <location>
        <begin position="149"/>
        <end position="167"/>
    </location>
</feature>
<proteinExistence type="predicted"/>
<protein>
    <submittedName>
        <fullName evidence="2">Hypothetical bacterial integral membrane protein (Trep_Strep)</fullName>
    </submittedName>
</protein>
<reference evidence="2 3" key="1">
    <citation type="submission" date="2019-10" db="EMBL/GenBank/DDBJ databases">
        <authorList>
            <person name="Wolf R A."/>
        </authorList>
    </citation>
    <scope>NUCLEOTIDE SEQUENCE [LARGE SCALE GENOMIC DNA]</scope>
    <source>
        <strain evidence="2">Collinsella_aerofaciens_MC2</strain>
    </source>
</reference>
<evidence type="ECO:0000313" key="3">
    <source>
        <dbReference type="Proteomes" id="UP000361836"/>
    </source>
</evidence>
<gene>
    <name evidence="2" type="ORF">KCJAJFAP_02149</name>
</gene>
<feature type="transmembrane region" description="Helical" evidence="1">
    <location>
        <begin position="64"/>
        <end position="97"/>
    </location>
</feature>
<sequence length="193" mass="20890">MKLKDIATIAVLGVIGFALGMGVGMITGMFGALSMYVSAGFAAFFVGPVYVIMARKVQKRGTAFCFWLIYGVLYALMGFAVATPLCLIAGILAEIIAGDYGSKKRVWLSFSASMFIYSMHMIVFVLVLGSDGLATFVESISLEQAQQMVAMYTVDMMVACVLINIVTELLAGRFGVFINDKFFEKGTKESRLG</sequence>
<dbReference type="OrthoDB" id="3172538at2"/>
<keyword evidence="1" id="KW-1133">Transmembrane helix</keyword>
<dbReference type="EMBL" id="CABWIE010000013">
    <property type="protein sequence ID" value="VWL93162.1"/>
    <property type="molecule type" value="Genomic_DNA"/>
</dbReference>
<evidence type="ECO:0000313" key="2">
    <source>
        <dbReference type="EMBL" id="VWL93162.1"/>
    </source>
</evidence>
<evidence type="ECO:0000256" key="1">
    <source>
        <dbReference type="SAM" id="Phobius"/>
    </source>
</evidence>
<dbReference type="InterPro" id="IPR011733">
    <property type="entry name" value="CHP02185_IM"/>
</dbReference>
<feature type="transmembrane region" description="Helical" evidence="1">
    <location>
        <begin position="117"/>
        <end position="137"/>
    </location>
</feature>
<dbReference type="Proteomes" id="UP000361836">
    <property type="component" value="Unassembled WGS sequence"/>
</dbReference>
<accession>A0A5K1IE26</accession>
<keyword evidence="1" id="KW-0812">Transmembrane</keyword>
<keyword evidence="3" id="KW-1185">Reference proteome</keyword>
<keyword evidence="1" id="KW-0472">Membrane</keyword>
<organism evidence="2 3">
    <name type="scientific">Collinsella aerofaciens</name>
    <dbReference type="NCBI Taxonomy" id="74426"/>
    <lineage>
        <taxon>Bacteria</taxon>
        <taxon>Bacillati</taxon>
        <taxon>Actinomycetota</taxon>
        <taxon>Coriobacteriia</taxon>
        <taxon>Coriobacteriales</taxon>
        <taxon>Coriobacteriaceae</taxon>
        <taxon>Collinsella</taxon>
    </lineage>
</organism>
<dbReference type="NCBIfam" id="TIGR02185">
    <property type="entry name" value="Trep_Strep"/>
    <property type="match status" value="1"/>
</dbReference>
<dbReference type="AlphaFoldDB" id="A0A5K1IE26"/>
<feature type="transmembrane region" description="Helical" evidence="1">
    <location>
        <begin position="7"/>
        <end position="27"/>
    </location>
</feature>